<feature type="compositionally biased region" description="Polar residues" evidence="1">
    <location>
        <begin position="373"/>
        <end position="387"/>
    </location>
</feature>
<feature type="transmembrane region" description="Helical" evidence="2">
    <location>
        <begin position="892"/>
        <end position="914"/>
    </location>
</feature>
<comment type="caution">
    <text evidence="4">The sequence shown here is derived from an EMBL/GenBank/DDBJ whole genome shotgun (WGS) entry which is preliminary data.</text>
</comment>
<feature type="transmembrane region" description="Helical" evidence="2">
    <location>
        <begin position="809"/>
        <end position="829"/>
    </location>
</feature>
<evidence type="ECO:0000256" key="1">
    <source>
        <dbReference type="SAM" id="MobiDB-lite"/>
    </source>
</evidence>
<keyword evidence="2" id="KW-0472">Membrane</keyword>
<proteinExistence type="predicted"/>
<feature type="transmembrane region" description="Helical" evidence="2">
    <location>
        <begin position="288"/>
        <end position="314"/>
    </location>
</feature>
<dbReference type="PANTHER" id="PTHR11161">
    <property type="entry name" value="O-ACYLTRANSFERASE"/>
    <property type="match status" value="1"/>
</dbReference>
<dbReference type="AlphaFoldDB" id="A0A8J8P2C7"/>
<feature type="transmembrane region" description="Helical" evidence="2">
    <location>
        <begin position="934"/>
        <end position="956"/>
    </location>
</feature>
<reference evidence="4" key="1">
    <citation type="submission" date="2019-06" db="EMBL/GenBank/DDBJ databases">
        <authorList>
            <person name="Zheng W."/>
        </authorList>
    </citation>
    <scope>NUCLEOTIDE SEQUENCE</scope>
    <source>
        <strain evidence="4">QDHG01</strain>
    </source>
</reference>
<feature type="transmembrane region" description="Helical" evidence="2">
    <location>
        <begin position="80"/>
        <end position="98"/>
    </location>
</feature>
<keyword evidence="2" id="KW-0812">Transmembrane</keyword>
<evidence type="ECO:0000313" key="4">
    <source>
        <dbReference type="EMBL" id="TNV84519.1"/>
    </source>
</evidence>
<feature type="transmembrane region" description="Helical" evidence="2">
    <location>
        <begin position="628"/>
        <end position="646"/>
    </location>
</feature>
<dbReference type="PANTHER" id="PTHR11161:SF0">
    <property type="entry name" value="O-ACYLTRANSFERASE LIKE PROTEIN"/>
    <property type="match status" value="1"/>
</dbReference>
<sequence>MDKHCDQILFDINSVRTHSLICLLIYSLAETFQFGYQYCKFMKGSEVLLCYSVLLINIISLLQQRLFIIRLMINQRNLNIILLLVSAIVLPIQNTTALSPQIGSDLQKLGLNSTIQELKSLFSAQTQKHRHIKDPRLVSRLEERYPQYLTKVSQGDSFGPCVKNYAWQLYNLTQYPYDVMTMYGFMMINDLGSYSECQKLEMAEYAMVTVNITHVPLMIYFGTCLPKQCTQTDLQRGGDALAGAFNEIYSLFAPKVDGTGTFHPWTRFNFTVRRQQEMQDQWLENTQAGFTLSMFIFIPMLLLLFFVPTAYHIYIKSTRQISLQAKADLQAQDFKEQHSGYLGPNDLSMVSASPNYKHEQKSQDSPPKELSFDLSNGNQTRATDTISPTNNIAAAEILQGKGYQNGIGITIPGVDTGNNAYNPLRKQSYNQRNQKFNRLNESSEISTLMLENSLLIHQNHRNTHISSGGVQLETSQEVESFSRPYSGHPGSPNQDLSRAEGSLKDQLSYALKQLSVVSAFKNLRSTRCQPWDNRELDLVDGFKFITLILIQISATATMIAPSARATPWAALDMKPGLFFTVIQSCAMATDAFFALSAFMGTYKCIQIYEANGGKLTFEDVGKMFARKYMRIAPVLYLVFLVGWSSVARLETGPNWTNAQSLFLDCDKYWWAQILFIGNLVPYFSESNGGCFYWGWTFFIDMQLYLLVPVFVIVYKRAPRIGILLQFFLIFADAVFLMYMTSEYMFRASVLNVEGYYFFSVLGNKPYCKFVTYCVGVLAAFAYMELLAYRRIPGQLEKSEKHPILHVLHRANWIGQIFTLASLALLVYTFTTQWQSNIAPYKVNHIYDILYIGLNRTLFAVGVMALLLIQFMGYFRLMKDMLVNDYGRSLGKLAFPVGLVTPVVVTMMLCSQANSIYLTPKTSQNFACGHIFSDIFTGLALFLAVEYPLMAVLNMTVGRTINTHRNLLRRHYLGGKEEDKEKQAIMKGV</sequence>
<keyword evidence="2" id="KW-1133">Transmembrane helix</keyword>
<feature type="transmembrane region" description="Helical" evidence="2">
    <location>
        <begin position="849"/>
        <end position="871"/>
    </location>
</feature>
<feature type="transmembrane region" description="Helical" evidence="2">
    <location>
        <begin position="20"/>
        <end position="36"/>
    </location>
</feature>
<evidence type="ECO:0000313" key="5">
    <source>
        <dbReference type="Proteomes" id="UP000785679"/>
    </source>
</evidence>
<feature type="domain" description="Acyltransferase 3" evidence="3">
    <location>
        <begin position="576"/>
        <end position="873"/>
    </location>
</feature>
<gene>
    <name evidence="4" type="ORF">FGO68_gene10143</name>
</gene>
<evidence type="ECO:0000256" key="2">
    <source>
        <dbReference type="SAM" id="Phobius"/>
    </source>
</evidence>
<feature type="compositionally biased region" description="Basic and acidic residues" evidence="1">
    <location>
        <begin position="356"/>
        <end position="371"/>
    </location>
</feature>
<feature type="transmembrane region" description="Helical" evidence="2">
    <location>
        <begin position="48"/>
        <end position="68"/>
    </location>
</feature>
<evidence type="ECO:0000259" key="3">
    <source>
        <dbReference type="Pfam" id="PF01757"/>
    </source>
</evidence>
<accession>A0A8J8P2C7</accession>
<dbReference type="EMBL" id="RRYP01002688">
    <property type="protein sequence ID" value="TNV84519.1"/>
    <property type="molecule type" value="Genomic_DNA"/>
</dbReference>
<name>A0A8J8P2C7_HALGN</name>
<dbReference type="Pfam" id="PF01757">
    <property type="entry name" value="Acyl_transf_3"/>
    <property type="match status" value="1"/>
</dbReference>
<dbReference type="InterPro" id="IPR002656">
    <property type="entry name" value="Acyl_transf_3_dom"/>
</dbReference>
<feature type="transmembrane region" description="Helical" evidence="2">
    <location>
        <begin position="544"/>
        <end position="564"/>
    </location>
</feature>
<protein>
    <recommendedName>
        <fullName evidence="3">Acyltransferase 3 domain-containing protein</fullName>
    </recommendedName>
</protein>
<organism evidence="4 5">
    <name type="scientific">Halteria grandinella</name>
    <dbReference type="NCBI Taxonomy" id="5974"/>
    <lineage>
        <taxon>Eukaryota</taxon>
        <taxon>Sar</taxon>
        <taxon>Alveolata</taxon>
        <taxon>Ciliophora</taxon>
        <taxon>Intramacronucleata</taxon>
        <taxon>Spirotrichea</taxon>
        <taxon>Stichotrichia</taxon>
        <taxon>Sporadotrichida</taxon>
        <taxon>Halteriidae</taxon>
        <taxon>Halteria</taxon>
    </lineage>
</organism>
<keyword evidence="5" id="KW-1185">Reference proteome</keyword>
<feature type="transmembrane region" description="Helical" evidence="2">
    <location>
        <begin position="576"/>
        <end position="598"/>
    </location>
</feature>
<dbReference type="OrthoDB" id="290748at2759"/>
<feature type="region of interest" description="Disordered" evidence="1">
    <location>
        <begin position="352"/>
        <end position="387"/>
    </location>
</feature>
<feature type="transmembrane region" description="Helical" evidence="2">
    <location>
        <begin position="769"/>
        <end position="788"/>
    </location>
</feature>
<dbReference type="Proteomes" id="UP000785679">
    <property type="component" value="Unassembled WGS sequence"/>
</dbReference>
<dbReference type="GO" id="GO:0016747">
    <property type="term" value="F:acyltransferase activity, transferring groups other than amino-acyl groups"/>
    <property type="evidence" value="ECO:0007669"/>
    <property type="project" value="InterPro"/>
</dbReference>
<dbReference type="InterPro" id="IPR052728">
    <property type="entry name" value="O2_lipid_transport_reg"/>
</dbReference>
<feature type="transmembrane region" description="Helical" evidence="2">
    <location>
        <begin position="720"/>
        <end position="739"/>
    </location>
</feature>
<feature type="transmembrane region" description="Helical" evidence="2">
    <location>
        <begin position="692"/>
        <end position="713"/>
    </location>
</feature>
<feature type="region of interest" description="Disordered" evidence="1">
    <location>
        <begin position="472"/>
        <end position="499"/>
    </location>
</feature>